<evidence type="ECO:0000256" key="3">
    <source>
        <dbReference type="SAM" id="Coils"/>
    </source>
</evidence>
<dbReference type="InterPro" id="IPR008545">
    <property type="entry name" value="Web"/>
</dbReference>
<keyword evidence="5" id="KW-1185">Reference proteome</keyword>
<dbReference type="STRING" id="33114.A0A2G2XCW6"/>
<evidence type="ECO:0000256" key="1">
    <source>
        <dbReference type="ARBA" id="ARBA00005485"/>
    </source>
</evidence>
<dbReference type="AlphaFoldDB" id="A0A2G2XCW6"/>
<comment type="similarity">
    <text evidence="1">Belongs to the WEB family.</text>
</comment>
<gene>
    <name evidence="4" type="ORF">CQW23_03806</name>
</gene>
<sequence length="131" mass="14912">MERGIADNASIAAKAQLEVARARLEAAVSKLQSVNSELERLHMLHSWRLGSPSWSSYGKRARYINWEKELKEAEEDLERLNQKILSAKDHKAKLDTASFLLQVINNDLAAYMESKLKQEDDDNENSKGELL</sequence>
<reference evidence="5" key="2">
    <citation type="journal article" date="2017" name="J. Anim. Genet.">
        <title>Multiple reference genome sequences of hot pepper reveal the massive evolution of plant disease resistance genes by retroduplication.</title>
        <authorList>
            <person name="Kim S."/>
            <person name="Park J."/>
            <person name="Yeom S.-I."/>
            <person name="Kim Y.-M."/>
            <person name="Seo E."/>
            <person name="Kim K.-T."/>
            <person name="Kim M.-S."/>
            <person name="Lee J.M."/>
            <person name="Cheong K."/>
            <person name="Shin H.-S."/>
            <person name="Kim S.-B."/>
            <person name="Han K."/>
            <person name="Lee J."/>
            <person name="Park M."/>
            <person name="Lee H.-A."/>
            <person name="Lee H.-Y."/>
            <person name="Lee Y."/>
            <person name="Oh S."/>
            <person name="Lee J.H."/>
            <person name="Choi E."/>
            <person name="Choi E."/>
            <person name="Lee S.E."/>
            <person name="Jeon J."/>
            <person name="Kim H."/>
            <person name="Choi G."/>
            <person name="Song H."/>
            <person name="Lee J."/>
            <person name="Lee S.-C."/>
            <person name="Kwon J.-K."/>
            <person name="Lee H.-Y."/>
            <person name="Koo N."/>
            <person name="Hong Y."/>
            <person name="Kim R.W."/>
            <person name="Kang W.-H."/>
            <person name="Huh J.H."/>
            <person name="Kang B.-C."/>
            <person name="Yang T.-J."/>
            <person name="Lee Y.-H."/>
            <person name="Bennetzen J.L."/>
            <person name="Choi D."/>
        </authorList>
    </citation>
    <scope>NUCLEOTIDE SEQUENCE [LARGE SCALE GENOMIC DNA]</scope>
    <source>
        <strain evidence="5">cv. PBC81</strain>
    </source>
</reference>
<accession>A0A2G2XCW6</accession>
<keyword evidence="2 3" id="KW-0175">Coiled coil</keyword>
<name>A0A2G2XCW6_CAPBA</name>
<dbReference type="Proteomes" id="UP000224567">
    <property type="component" value="Unassembled WGS sequence"/>
</dbReference>
<proteinExistence type="inferred from homology"/>
<organism evidence="4 5">
    <name type="scientific">Capsicum baccatum</name>
    <name type="common">Peruvian pepper</name>
    <dbReference type="NCBI Taxonomy" id="33114"/>
    <lineage>
        <taxon>Eukaryota</taxon>
        <taxon>Viridiplantae</taxon>
        <taxon>Streptophyta</taxon>
        <taxon>Embryophyta</taxon>
        <taxon>Tracheophyta</taxon>
        <taxon>Spermatophyta</taxon>
        <taxon>Magnoliopsida</taxon>
        <taxon>eudicotyledons</taxon>
        <taxon>Gunneridae</taxon>
        <taxon>Pentapetalae</taxon>
        <taxon>asterids</taxon>
        <taxon>lamiids</taxon>
        <taxon>Solanales</taxon>
        <taxon>Solanaceae</taxon>
        <taxon>Solanoideae</taxon>
        <taxon>Capsiceae</taxon>
        <taxon>Capsicum</taxon>
    </lineage>
</organism>
<dbReference type="GO" id="GO:0009903">
    <property type="term" value="P:chloroplast avoidance movement"/>
    <property type="evidence" value="ECO:0007669"/>
    <property type="project" value="TreeGrafter"/>
</dbReference>
<dbReference type="GO" id="GO:0009904">
    <property type="term" value="P:chloroplast accumulation movement"/>
    <property type="evidence" value="ECO:0007669"/>
    <property type="project" value="TreeGrafter"/>
</dbReference>
<protein>
    <submittedName>
        <fullName evidence="4">Uncharacterized protein</fullName>
    </submittedName>
</protein>
<comment type="caution">
    <text evidence="4">The sequence shown here is derived from an EMBL/GenBank/DDBJ whole genome shotgun (WGS) entry which is preliminary data.</text>
</comment>
<evidence type="ECO:0000313" key="5">
    <source>
        <dbReference type="Proteomes" id="UP000224567"/>
    </source>
</evidence>
<dbReference type="GO" id="GO:0005829">
    <property type="term" value="C:cytosol"/>
    <property type="evidence" value="ECO:0007669"/>
    <property type="project" value="TreeGrafter"/>
</dbReference>
<reference evidence="4 5" key="1">
    <citation type="journal article" date="2017" name="Genome Biol.">
        <title>New reference genome sequences of hot pepper reveal the massive evolution of plant disease-resistance genes by retroduplication.</title>
        <authorList>
            <person name="Kim S."/>
            <person name="Park J."/>
            <person name="Yeom S.I."/>
            <person name="Kim Y.M."/>
            <person name="Seo E."/>
            <person name="Kim K.T."/>
            <person name="Kim M.S."/>
            <person name="Lee J.M."/>
            <person name="Cheong K."/>
            <person name="Shin H.S."/>
            <person name="Kim S.B."/>
            <person name="Han K."/>
            <person name="Lee J."/>
            <person name="Park M."/>
            <person name="Lee H.A."/>
            <person name="Lee H.Y."/>
            <person name="Lee Y."/>
            <person name="Oh S."/>
            <person name="Lee J.H."/>
            <person name="Choi E."/>
            <person name="Choi E."/>
            <person name="Lee S.E."/>
            <person name="Jeon J."/>
            <person name="Kim H."/>
            <person name="Choi G."/>
            <person name="Song H."/>
            <person name="Lee J."/>
            <person name="Lee S.C."/>
            <person name="Kwon J.K."/>
            <person name="Lee H.Y."/>
            <person name="Koo N."/>
            <person name="Hong Y."/>
            <person name="Kim R.W."/>
            <person name="Kang W.H."/>
            <person name="Huh J.H."/>
            <person name="Kang B.C."/>
            <person name="Yang T.J."/>
            <person name="Lee Y.H."/>
            <person name="Bennetzen J.L."/>
            <person name="Choi D."/>
        </authorList>
    </citation>
    <scope>NUCLEOTIDE SEQUENCE [LARGE SCALE GENOMIC DNA]</scope>
    <source>
        <strain evidence="5">cv. PBC81</strain>
    </source>
</reference>
<dbReference type="PANTHER" id="PTHR32054">
    <property type="entry name" value="HEAVY CHAIN, PUTATIVE, EXPRESSED-RELATED-RELATED"/>
    <property type="match status" value="1"/>
</dbReference>
<evidence type="ECO:0000256" key="2">
    <source>
        <dbReference type="ARBA" id="ARBA00023054"/>
    </source>
</evidence>
<dbReference type="PANTHER" id="PTHR32054:SF31">
    <property type="entry name" value="PROTEIN WEAK CHLOROPLAST MOVEMENT UNDER BLUE LIGHT 1"/>
    <property type="match status" value="1"/>
</dbReference>
<dbReference type="Pfam" id="PF05701">
    <property type="entry name" value="WEMBL"/>
    <property type="match status" value="2"/>
</dbReference>
<evidence type="ECO:0000313" key="4">
    <source>
        <dbReference type="EMBL" id="PHT55320.1"/>
    </source>
</evidence>
<dbReference type="EMBL" id="MLFT02000002">
    <property type="protein sequence ID" value="PHT55320.1"/>
    <property type="molecule type" value="Genomic_DNA"/>
</dbReference>
<feature type="coiled-coil region" evidence="3">
    <location>
        <begin position="14"/>
        <end position="97"/>
    </location>
</feature>
<dbReference type="Gene3D" id="1.20.120.330">
    <property type="entry name" value="Nucleotidyltransferases domain 2"/>
    <property type="match status" value="1"/>
</dbReference>